<feature type="region of interest" description="Disordered" evidence="1">
    <location>
        <begin position="207"/>
        <end position="227"/>
    </location>
</feature>
<sequence length="483" mass="53235">MSLQEFLGDDTLGDSVWNEDDINLDAISNTTSIDVLKNKTQKQQQQQEGRSDAHHPFGYRSPPSMDGHPSSFAPAGPPYIVKFSQLPPRFADGDIHDLFHEKFTKFVKFKLFWELNANPSIAVLNSGSVFDQNFKRENKVAFVELYSGRDMDKILKYWTTPMLKLYNIKVEPAEFSDFNEYMAKVKLLTDPKDDAAKPYVPLQASKANAKPAKPKPNPFGSAKPVDTQSKILDIEEKVGKLHVEDTSTLRRISASEPSSQHPGKVTLLKKTHEENNVSPPAAASSALVDDPPAKPLSYLQVIKKTAEESKKSPSTSSATTRISSPATQSASLEDGAQHSALEDGESFEDTDYREGRPFHKRNSFSDNGGSMRAGRGGSRGGNSFRRGGARGGGRGGTGSRYQNDNRRGGAQGHNSHNQPFHQQDGSKHIPEEKRYSMFKPASGFLWENGNDKTANGQNQRGGHYGRGSYRGRGNRRGRGFSTA</sequence>
<feature type="compositionally biased region" description="Basic and acidic residues" evidence="1">
    <location>
        <begin position="424"/>
        <end position="435"/>
    </location>
</feature>
<name>A0A8J2T7Q5_ZYGB2</name>
<feature type="compositionally biased region" description="Basic residues" evidence="1">
    <location>
        <begin position="472"/>
        <end position="483"/>
    </location>
</feature>
<dbReference type="EMBL" id="HG316458">
    <property type="protein sequence ID" value="CDF89853.1"/>
    <property type="molecule type" value="Genomic_DNA"/>
</dbReference>
<organism evidence="2 3">
    <name type="scientific">Zygosaccharomyces bailii (strain CLIB 213 / ATCC 58445 / CBS 680 / BCRC 21525 / NBRC 1098 / NCYC 1416 / NRRL Y-2227)</name>
    <dbReference type="NCBI Taxonomy" id="1333698"/>
    <lineage>
        <taxon>Eukaryota</taxon>
        <taxon>Fungi</taxon>
        <taxon>Dikarya</taxon>
        <taxon>Ascomycota</taxon>
        <taxon>Saccharomycotina</taxon>
        <taxon>Saccharomycetes</taxon>
        <taxon>Saccharomycetales</taxon>
        <taxon>Saccharomycetaceae</taxon>
        <taxon>Zygosaccharomyces</taxon>
    </lineage>
</organism>
<protein>
    <submittedName>
        <fullName evidence="2">ZYBA0S05-03290g1_1</fullName>
    </submittedName>
</protein>
<proteinExistence type="predicted"/>
<feature type="compositionally biased region" description="Gly residues" evidence="1">
    <location>
        <begin position="389"/>
        <end position="398"/>
    </location>
</feature>
<dbReference type="Proteomes" id="UP000019375">
    <property type="component" value="Unassembled WGS sequence"/>
</dbReference>
<reference evidence="3" key="1">
    <citation type="journal article" date="2013" name="Genome Announc.">
        <title>Genome sequence of the food spoilage yeast Zygosaccharomyces bailii CLIB 213(T).</title>
        <authorList>
            <person name="Galeote V."/>
            <person name="Bigey F."/>
            <person name="Devillers H."/>
            <person name="Neuveglise C."/>
            <person name="Dequin S."/>
        </authorList>
    </citation>
    <scope>NUCLEOTIDE SEQUENCE [LARGE SCALE GENOMIC DNA]</scope>
    <source>
        <strain evidence="3">CLIB 213 / ATCC 58445 / CBS 680 / CCRC 21525 / NBRC 1098 / NCYC 1416 / NRRL Y-2227</strain>
    </source>
</reference>
<feature type="region of interest" description="Disordered" evidence="1">
    <location>
        <begin position="37"/>
        <end position="71"/>
    </location>
</feature>
<evidence type="ECO:0000256" key="1">
    <source>
        <dbReference type="SAM" id="MobiDB-lite"/>
    </source>
</evidence>
<feature type="region of interest" description="Disordered" evidence="1">
    <location>
        <begin position="304"/>
        <end position="483"/>
    </location>
</feature>
<evidence type="ECO:0000313" key="2">
    <source>
        <dbReference type="EMBL" id="CDF89853.1"/>
    </source>
</evidence>
<dbReference type="AlphaFoldDB" id="A0A8J2T7Q5"/>
<accession>A0A8J2T7Q5</accession>
<gene>
    <name evidence="2" type="ORF">BN860_03290g</name>
</gene>
<evidence type="ECO:0000313" key="3">
    <source>
        <dbReference type="Proteomes" id="UP000019375"/>
    </source>
</evidence>
<feature type="compositionally biased region" description="Polar residues" evidence="1">
    <location>
        <begin position="321"/>
        <end position="331"/>
    </location>
</feature>
<keyword evidence="3" id="KW-1185">Reference proteome</keyword>
<dbReference type="OrthoDB" id="48651at2759"/>
<feature type="compositionally biased region" description="Polar residues" evidence="1">
    <location>
        <begin position="412"/>
        <end position="423"/>
    </location>
</feature>